<feature type="non-terminal residue" evidence="1">
    <location>
        <position position="1"/>
    </location>
</feature>
<reference evidence="1 2" key="1">
    <citation type="submission" date="2012-10" db="EMBL/GenBank/DDBJ databases">
        <title>Genome sequence of Vibrio Cholerae HENC-02.</title>
        <authorList>
            <person name="Eppinger M."/>
            <person name="Hasan N.A."/>
            <person name="Sengamalay N."/>
            <person name="Hine E."/>
            <person name="Su Q."/>
            <person name="Daugherty S.C."/>
            <person name="Young S."/>
            <person name="Sadzewicz L."/>
            <person name="Tallon L."/>
            <person name="Cebula T.A."/>
            <person name="Ravel J."/>
            <person name="Colwell R.R."/>
        </authorList>
    </citation>
    <scope>NUCLEOTIDE SEQUENCE [LARGE SCALE GENOMIC DNA]</scope>
    <source>
        <strain evidence="1 2">HENC-02</strain>
    </source>
</reference>
<comment type="caution">
    <text evidence="1">The sequence shown here is derived from an EMBL/GenBank/DDBJ whole genome shotgun (WGS) entry which is preliminary data.</text>
</comment>
<gene>
    <name evidence="1" type="ORF">VCHENC02_0109C</name>
</gene>
<organism evidence="1 2">
    <name type="scientific">Vibrio harveyi</name>
    <name type="common">Beneckea harveyi</name>
    <dbReference type="NCBI Taxonomy" id="669"/>
    <lineage>
        <taxon>Bacteria</taxon>
        <taxon>Pseudomonadati</taxon>
        <taxon>Pseudomonadota</taxon>
        <taxon>Gammaproteobacteria</taxon>
        <taxon>Vibrionales</taxon>
        <taxon>Vibrionaceae</taxon>
        <taxon>Vibrio</taxon>
    </lineage>
</organism>
<proteinExistence type="predicted"/>
<evidence type="ECO:0000313" key="1">
    <source>
        <dbReference type="EMBL" id="EKM27919.1"/>
    </source>
</evidence>
<protein>
    <submittedName>
        <fullName evidence="1">Sigma-70 factor, region 1.2 family protein</fullName>
    </submittedName>
</protein>
<accession>A0A454CND8</accession>
<evidence type="ECO:0000313" key="2">
    <source>
        <dbReference type="Proteomes" id="UP000008367"/>
    </source>
</evidence>
<name>A0A454CND8_VIBHA</name>
<dbReference type="EMBL" id="AJSR01002772">
    <property type="protein sequence ID" value="EKM27919.1"/>
    <property type="molecule type" value="Genomic_DNA"/>
</dbReference>
<sequence length="14" mass="1546">SKVTKKKSVVQSLN</sequence>
<dbReference type="Proteomes" id="UP000008367">
    <property type="component" value="Unassembled WGS sequence"/>
</dbReference>